<name>A0AAV4J2C9_9GAST</name>
<sequence length="91" mass="9106">MEDLLSKQLLFTESENSVRNNKSESCVGLVGGGSSGGCNDGSSHGYRGGSGGGWGRRVGAGSFASIGDRVSLDNGGGVSFQLCIVFTGSVA</sequence>
<protein>
    <submittedName>
        <fullName evidence="1">Uncharacterized protein</fullName>
    </submittedName>
</protein>
<accession>A0AAV4J2C9</accession>
<comment type="caution">
    <text evidence="1">The sequence shown here is derived from an EMBL/GenBank/DDBJ whole genome shotgun (WGS) entry which is preliminary data.</text>
</comment>
<proteinExistence type="predicted"/>
<evidence type="ECO:0000313" key="1">
    <source>
        <dbReference type="EMBL" id="GFS15788.1"/>
    </source>
</evidence>
<evidence type="ECO:0000313" key="2">
    <source>
        <dbReference type="Proteomes" id="UP000762676"/>
    </source>
</evidence>
<gene>
    <name evidence="1" type="ORF">ElyMa_003196600</name>
</gene>
<keyword evidence="2" id="KW-1185">Reference proteome</keyword>
<dbReference type="AlphaFoldDB" id="A0AAV4J2C9"/>
<organism evidence="1 2">
    <name type="scientific">Elysia marginata</name>
    <dbReference type="NCBI Taxonomy" id="1093978"/>
    <lineage>
        <taxon>Eukaryota</taxon>
        <taxon>Metazoa</taxon>
        <taxon>Spiralia</taxon>
        <taxon>Lophotrochozoa</taxon>
        <taxon>Mollusca</taxon>
        <taxon>Gastropoda</taxon>
        <taxon>Heterobranchia</taxon>
        <taxon>Euthyneura</taxon>
        <taxon>Panpulmonata</taxon>
        <taxon>Sacoglossa</taxon>
        <taxon>Placobranchoidea</taxon>
        <taxon>Plakobranchidae</taxon>
        <taxon>Elysia</taxon>
    </lineage>
</organism>
<reference evidence="1 2" key="1">
    <citation type="journal article" date="2021" name="Elife">
        <title>Chloroplast acquisition without the gene transfer in kleptoplastic sea slugs, Plakobranchus ocellatus.</title>
        <authorList>
            <person name="Maeda T."/>
            <person name="Takahashi S."/>
            <person name="Yoshida T."/>
            <person name="Shimamura S."/>
            <person name="Takaki Y."/>
            <person name="Nagai Y."/>
            <person name="Toyoda A."/>
            <person name="Suzuki Y."/>
            <person name="Arimoto A."/>
            <person name="Ishii H."/>
            <person name="Satoh N."/>
            <person name="Nishiyama T."/>
            <person name="Hasebe M."/>
            <person name="Maruyama T."/>
            <person name="Minagawa J."/>
            <person name="Obokata J."/>
            <person name="Shigenobu S."/>
        </authorList>
    </citation>
    <scope>NUCLEOTIDE SEQUENCE [LARGE SCALE GENOMIC DNA]</scope>
</reference>
<dbReference type="Proteomes" id="UP000762676">
    <property type="component" value="Unassembled WGS sequence"/>
</dbReference>
<dbReference type="EMBL" id="BMAT01006595">
    <property type="protein sequence ID" value="GFS15788.1"/>
    <property type="molecule type" value="Genomic_DNA"/>
</dbReference>